<dbReference type="AlphaFoldDB" id="A0A5S4H3F2"/>
<name>A0A5S4H3F2_9ACTN</name>
<feature type="chain" id="PRO_5024285145" description="Htaa domain protein" evidence="1">
    <location>
        <begin position="25"/>
        <end position="545"/>
    </location>
</feature>
<reference evidence="2 3" key="1">
    <citation type="submission" date="2019-05" db="EMBL/GenBank/DDBJ databases">
        <title>Draft genome sequence of Actinomadura geliboluensis A8036.</title>
        <authorList>
            <person name="Saricaoglu S."/>
            <person name="Isik K."/>
        </authorList>
    </citation>
    <scope>NUCLEOTIDE SEQUENCE [LARGE SCALE GENOMIC DNA]</scope>
    <source>
        <strain evidence="2 3">A8036</strain>
    </source>
</reference>
<evidence type="ECO:0000313" key="2">
    <source>
        <dbReference type="EMBL" id="TMR39783.1"/>
    </source>
</evidence>
<organism evidence="2 3">
    <name type="scientific">Actinomadura geliboluensis</name>
    <dbReference type="NCBI Taxonomy" id="882440"/>
    <lineage>
        <taxon>Bacteria</taxon>
        <taxon>Bacillati</taxon>
        <taxon>Actinomycetota</taxon>
        <taxon>Actinomycetes</taxon>
        <taxon>Streptosporangiales</taxon>
        <taxon>Thermomonosporaceae</taxon>
        <taxon>Actinomadura</taxon>
    </lineage>
</organism>
<evidence type="ECO:0000313" key="3">
    <source>
        <dbReference type="Proteomes" id="UP000305238"/>
    </source>
</evidence>
<accession>A0A5S4H3F2</accession>
<gene>
    <name evidence="2" type="ORF">ETD96_13515</name>
</gene>
<protein>
    <recommendedName>
        <fullName evidence="4">Htaa domain protein</fullName>
    </recommendedName>
</protein>
<sequence length="545" mass="58769">MRRLLALVTAVVVTLSLAAAPAAAGAYLRVRETRVLSPGGTTKIEVAADSSVDITKVRAVVRPYSGGTAEPLTVDDFELVEGTAVNGVWRTRSAVAVEQGRWWVDVELSNADVTTVFRQRATIDNGLDTLITDFDVTPRIVDVEHPEVAFGGRLMSRGADGALAPVEGATLRLNGAAGPAPSAVTGADGRVQGTGDVVTTADAQLTYGGGFLYRPAKSAEIPIAKVRLQTRLSLAMPARLIVGDQVTVTGRLERRDRAGVWAPLAGKQLSLSFNATKSGDWSVVGRPVTGADGGYTAKVTVTEPGAWSVTFANEPQTLPDDYYGYLMSSAYTTNRPVAYRTSVTGFNAAPEPVGRGNMVTGSGRVMNRLADGRWVGAYANATAQLQFSTDRKKWSTKAAVGVNGDGTFRFEGRADRDGYWRAVVPRGDYAEPSVGGTDYVDVRYRTKILDFNAAPEPVRKGGTVTVMGALYRETDRWKPYGSKTIAFYFLPKGSSKWTYMGSQKADKYGRFRKGFKATKDGTWRAYTSATSSYIKTYRDDYVDVR</sequence>
<dbReference type="EMBL" id="VCKZ01000079">
    <property type="protein sequence ID" value="TMR39783.1"/>
    <property type="molecule type" value="Genomic_DNA"/>
</dbReference>
<evidence type="ECO:0000256" key="1">
    <source>
        <dbReference type="SAM" id="SignalP"/>
    </source>
</evidence>
<keyword evidence="1" id="KW-0732">Signal</keyword>
<feature type="signal peptide" evidence="1">
    <location>
        <begin position="1"/>
        <end position="24"/>
    </location>
</feature>
<dbReference type="OrthoDB" id="3447380at2"/>
<comment type="caution">
    <text evidence="2">The sequence shown here is derived from an EMBL/GenBank/DDBJ whole genome shotgun (WGS) entry which is preliminary data.</text>
</comment>
<dbReference type="Proteomes" id="UP000305238">
    <property type="component" value="Unassembled WGS sequence"/>
</dbReference>
<keyword evidence="3" id="KW-1185">Reference proteome</keyword>
<evidence type="ECO:0008006" key="4">
    <source>
        <dbReference type="Google" id="ProtNLM"/>
    </source>
</evidence>
<proteinExistence type="predicted"/>
<dbReference type="RefSeq" id="WP_138636681.1">
    <property type="nucleotide sequence ID" value="NZ_VCKZ01000079.1"/>
</dbReference>